<dbReference type="Proteomes" id="UP000582090">
    <property type="component" value="Unassembled WGS sequence"/>
</dbReference>
<sequence length="79" mass="8326">MPSANATREIFPPSPSNMSRQARFSIDNALVISDTNFMSSHPAPTGNGDMPGAAVTARALRDKLIGGGIDIAPFFHAEI</sequence>
<dbReference type="RefSeq" id="WP_183900876.1">
    <property type="nucleotide sequence ID" value="NZ_JACIDW010000009.1"/>
</dbReference>
<dbReference type="AlphaFoldDB" id="A0A7W6CX60"/>
<name>A0A7W6CX60_9HYPH</name>
<reference evidence="1 2" key="1">
    <citation type="submission" date="2020-08" db="EMBL/GenBank/DDBJ databases">
        <title>Genomic Encyclopedia of Type Strains, Phase IV (KMG-IV): sequencing the most valuable type-strain genomes for metagenomic binning, comparative biology and taxonomic classification.</title>
        <authorList>
            <person name="Goeker M."/>
        </authorList>
    </citation>
    <scope>NUCLEOTIDE SEQUENCE [LARGE SCALE GENOMIC DNA]</scope>
    <source>
        <strain evidence="1 2">DSM 26575</strain>
    </source>
</reference>
<protein>
    <submittedName>
        <fullName evidence="1">Uncharacterized protein</fullName>
    </submittedName>
</protein>
<evidence type="ECO:0000313" key="1">
    <source>
        <dbReference type="EMBL" id="MBB3965300.1"/>
    </source>
</evidence>
<gene>
    <name evidence="1" type="ORF">GGQ67_002973</name>
</gene>
<comment type="caution">
    <text evidence="1">The sequence shown here is derived from an EMBL/GenBank/DDBJ whole genome shotgun (WGS) entry which is preliminary data.</text>
</comment>
<organism evidence="1 2">
    <name type="scientific">Rhizobium metallidurans</name>
    <dbReference type="NCBI Taxonomy" id="1265931"/>
    <lineage>
        <taxon>Bacteria</taxon>
        <taxon>Pseudomonadati</taxon>
        <taxon>Pseudomonadota</taxon>
        <taxon>Alphaproteobacteria</taxon>
        <taxon>Hyphomicrobiales</taxon>
        <taxon>Rhizobiaceae</taxon>
        <taxon>Rhizobium/Agrobacterium group</taxon>
        <taxon>Rhizobium</taxon>
    </lineage>
</organism>
<accession>A0A7W6CX60</accession>
<proteinExistence type="predicted"/>
<keyword evidence="2" id="KW-1185">Reference proteome</keyword>
<evidence type="ECO:0000313" key="2">
    <source>
        <dbReference type="Proteomes" id="UP000582090"/>
    </source>
</evidence>
<dbReference type="EMBL" id="JACIDW010000009">
    <property type="protein sequence ID" value="MBB3965300.1"/>
    <property type="molecule type" value="Genomic_DNA"/>
</dbReference>